<evidence type="ECO:0000256" key="9">
    <source>
        <dbReference type="SAM" id="Phobius"/>
    </source>
</evidence>
<evidence type="ECO:0000256" key="2">
    <source>
        <dbReference type="ARBA" id="ARBA00004687"/>
    </source>
</evidence>
<organism evidence="10 11">
    <name type="scientific">Dimargaris verticillata</name>
    <dbReference type="NCBI Taxonomy" id="2761393"/>
    <lineage>
        <taxon>Eukaryota</taxon>
        <taxon>Fungi</taxon>
        <taxon>Fungi incertae sedis</taxon>
        <taxon>Zoopagomycota</taxon>
        <taxon>Kickxellomycotina</taxon>
        <taxon>Dimargaritomycetes</taxon>
        <taxon>Dimargaritales</taxon>
        <taxon>Dimargaritaceae</taxon>
        <taxon>Dimargaris</taxon>
    </lineage>
</organism>
<keyword evidence="5 9" id="KW-0812">Transmembrane</keyword>
<accession>A0A9W8B747</accession>
<name>A0A9W8B747_9FUNG</name>
<feature type="transmembrane region" description="Helical" evidence="9">
    <location>
        <begin position="411"/>
        <end position="429"/>
    </location>
</feature>
<evidence type="ECO:0000256" key="7">
    <source>
        <dbReference type="ARBA" id="ARBA00022989"/>
    </source>
</evidence>
<dbReference type="GO" id="GO:0006506">
    <property type="term" value="P:GPI anchor biosynthetic process"/>
    <property type="evidence" value="ECO:0007669"/>
    <property type="project" value="UniProtKB-KW"/>
</dbReference>
<keyword evidence="6" id="KW-0256">Endoplasmic reticulum</keyword>
<evidence type="ECO:0000256" key="3">
    <source>
        <dbReference type="ARBA" id="ARBA00010026"/>
    </source>
</evidence>
<reference evidence="10" key="1">
    <citation type="submission" date="2022-07" db="EMBL/GenBank/DDBJ databases">
        <title>Phylogenomic reconstructions and comparative analyses of Kickxellomycotina fungi.</title>
        <authorList>
            <person name="Reynolds N.K."/>
            <person name="Stajich J.E."/>
            <person name="Barry K."/>
            <person name="Grigoriev I.V."/>
            <person name="Crous P."/>
            <person name="Smith M.E."/>
        </authorList>
    </citation>
    <scope>NUCLEOTIDE SEQUENCE</scope>
    <source>
        <strain evidence="10">RSA 567</strain>
    </source>
</reference>
<feature type="transmembrane region" description="Helical" evidence="9">
    <location>
        <begin position="279"/>
        <end position="302"/>
    </location>
</feature>
<dbReference type="InterPro" id="IPR009600">
    <property type="entry name" value="PIG-U"/>
</dbReference>
<dbReference type="Proteomes" id="UP001151582">
    <property type="component" value="Unassembled WGS sequence"/>
</dbReference>
<protein>
    <recommendedName>
        <fullName evidence="12">GPI transamidase subunit PIG-U</fullName>
    </recommendedName>
</protein>
<feature type="transmembrane region" description="Helical" evidence="9">
    <location>
        <begin position="380"/>
        <end position="399"/>
    </location>
</feature>
<dbReference type="GO" id="GO:0042765">
    <property type="term" value="C:GPI-anchor transamidase complex"/>
    <property type="evidence" value="ECO:0007669"/>
    <property type="project" value="InterPro"/>
</dbReference>
<comment type="caution">
    <text evidence="10">The sequence shown here is derived from an EMBL/GenBank/DDBJ whole genome shotgun (WGS) entry which is preliminary data.</text>
</comment>
<dbReference type="AlphaFoldDB" id="A0A9W8B747"/>
<keyword evidence="8 9" id="KW-0472">Membrane</keyword>
<dbReference type="OrthoDB" id="549017at2759"/>
<dbReference type="PANTHER" id="PTHR13121:SF0">
    <property type="entry name" value="PHOSPHATIDYLINOSITOL GLYCAN ANCHOR BIOSYNTHESIS CLASS U PROTEIN"/>
    <property type="match status" value="1"/>
</dbReference>
<evidence type="ECO:0000313" key="11">
    <source>
        <dbReference type="Proteomes" id="UP001151582"/>
    </source>
</evidence>
<evidence type="ECO:0000256" key="1">
    <source>
        <dbReference type="ARBA" id="ARBA00004477"/>
    </source>
</evidence>
<feature type="transmembrane region" description="Helical" evidence="9">
    <location>
        <begin position="314"/>
        <end position="335"/>
    </location>
</feature>
<keyword evidence="4" id="KW-0337">GPI-anchor biosynthesis</keyword>
<evidence type="ECO:0000256" key="5">
    <source>
        <dbReference type="ARBA" id="ARBA00022692"/>
    </source>
</evidence>
<sequence length="455" mass="50230">MGAPSKPHTQFGRLAAAAVVIRALLYFGAQSLVNHLQHRIELATPLTSYPRLQEGVFLYQSGFDPYDGNVYFQPALYLPLFQLLAQLPAAWTFAFYAVMDIAIAWQLWQIVAALQASRSSAPNTPAPITAPKTAAATKHTKACKPSDASQNKTCRLPATTAEFDGSVALCPATVAALYLGNPLTILTCLAHSTLVFNTFAIVSCLRHSLQQRWTLAMAWLAVAAYLSFYPAMLIGPALLILGNARATTMSFVGRCLGVLIGTSLGLGLASYALVGSWSFIASTYGVALTVSDLTPNLGLFWYFFIEMFDHFRSFFLVVFQLHTFIFAAPVCIRFNNHPVLAFTVLCGIMALFKSYPSVGDMVLVLALLPLHHQVFKYMRYTFLTVGLMVYALVLAPLFWHLWIYQGSGNANFFYAATLVYAAAQIFLLIDLTQSMLRREHDRLYPTVRTLLVAQE</sequence>
<proteinExistence type="inferred from homology"/>
<evidence type="ECO:0008006" key="12">
    <source>
        <dbReference type="Google" id="ProtNLM"/>
    </source>
</evidence>
<evidence type="ECO:0000256" key="8">
    <source>
        <dbReference type="ARBA" id="ARBA00023136"/>
    </source>
</evidence>
<dbReference type="EMBL" id="JANBQB010000295">
    <property type="protein sequence ID" value="KAJ1978149.1"/>
    <property type="molecule type" value="Genomic_DNA"/>
</dbReference>
<comment type="pathway">
    <text evidence="2">Glycolipid biosynthesis; glycosylphosphatidylinositol-anchor biosynthesis.</text>
</comment>
<dbReference type="GO" id="GO:0016255">
    <property type="term" value="P:attachment of GPI anchor to protein"/>
    <property type="evidence" value="ECO:0007669"/>
    <property type="project" value="InterPro"/>
</dbReference>
<evidence type="ECO:0000256" key="4">
    <source>
        <dbReference type="ARBA" id="ARBA00022502"/>
    </source>
</evidence>
<dbReference type="PANTHER" id="PTHR13121">
    <property type="entry name" value="GPI TRANSAMIDASE COMPONENT PIG-U"/>
    <property type="match status" value="1"/>
</dbReference>
<feature type="transmembrane region" description="Helical" evidence="9">
    <location>
        <begin position="183"/>
        <end position="203"/>
    </location>
</feature>
<keyword evidence="7 9" id="KW-1133">Transmembrane helix</keyword>
<comment type="subcellular location">
    <subcellularLocation>
        <location evidence="1">Endoplasmic reticulum membrane</location>
        <topology evidence="1">Multi-pass membrane protein</topology>
    </subcellularLocation>
</comment>
<evidence type="ECO:0000256" key="6">
    <source>
        <dbReference type="ARBA" id="ARBA00022824"/>
    </source>
</evidence>
<dbReference type="Pfam" id="PF06728">
    <property type="entry name" value="PIG-U"/>
    <property type="match status" value="1"/>
</dbReference>
<gene>
    <name evidence="10" type="ORF">H4R34_003315</name>
</gene>
<feature type="transmembrane region" description="Helical" evidence="9">
    <location>
        <begin position="215"/>
        <end position="239"/>
    </location>
</feature>
<feature type="transmembrane region" description="Helical" evidence="9">
    <location>
        <begin position="251"/>
        <end position="273"/>
    </location>
</feature>
<feature type="transmembrane region" description="Helical" evidence="9">
    <location>
        <begin position="341"/>
        <end position="368"/>
    </location>
</feature>
<keyword evidence="11" id="KW-1185">Reference proteome</keyword>
<comment type="similarity">
    <text evidence="3">Belongs to the PIGU family.</text>
</comment>
<evidence type="ECO:0000313" key="10">
    <source>
        <dbReference type="EMBL" id="KAJ1978149.1"/>
    </source>
</evidence>
<feature type="transmembrane region" description="Helical" evidence="9">
    <location>
        <begin position="12"/>
        <end position="29"/>
    </location>
</feature>